<keyword evidence="6 10" id="KW-0283">Flagellar rotation</keyword>
<evidence type="ECO:0000256" key="10">
    <source>
        <dbReference type="PIRNR" id="PIRNR002884"/>
    </source>
</evidence>
<dbReference type="GO" id="GO:0050920">
    <property type="term" value="P:regulation of chemotaxis"/>
    <property type="evidence" value="ECO:0007669"/>
    <property type="project" value="InterPro"/>
</dbReference>
<dbReference type="EMBL" id="FOLO01000006">
    <property type="protein sequence ID" value="SFC23147.1"/>
    <property type="molecule type" value="Genomic_DNA"/>
</dbReference>
<evidence type="ECO:0000256" key="4">
    <source>
        <dbReference type="ARBA" id="ARBA00022490"/>
    </source>
</evidence>
<evidence type="ECO:0000256" key="6">
    <source>
        <dbReference type="ARBA" id="ARBA00022779"/>
    </source>
</evidence>
<dbReference type="GO" id="GO:0009288">
    <property type="term" value="C:bacterial-type flagellum"/>
    <property type="evidence" value="ECO:0007669"/>
    <property type="project" value="InterPro"/>
</dbReference>
<dbReference type="InterPro" id="IPR050992">
    <property type="entry name" value="CheZ_family_phosphatases"/>
</dbReference>
<evidence type="ECO:0000256" key="1">
    <source>
        <dbReference type="ARBA" id="ARBA00004496"/>
    </source>
</evidence>
<reference evidence="12 13" key="1">
    <citation type="submission" date="2016-10" db="EMBL/GenBank/DDBJ databases">
        <authorList>
            <person name="de Groot N.N."/>
        </authorList>
    </citation>
    <scope>NUCLEOTIDE SEQUENCE [LARGE SCALE GENOMIC DNA]</scope>
    <source>
        <strain evidence="12 13">DSM 6059</strain>
    </source>
</reference>
<comment type="subunit">
    <text evidence="10">Homodimer.</text>
</comment>
<evidence type="ECO:0000256" key="2">
    <source>
        <dbReference type="ARBA" id="ARBA00005908"/>
    </source>
</evidence>
<dbReference type="Gene3D" id="1.10.287.500">
    <property type="entry name" value="Helix hairpin bin"/>
    <property type="match status" value="1"/>
</dbReference>
<proteinExistence type="inferred from homology"/>
<dbReference type="GO" id="GO:0004721">
    <property type="term" value="F:phosphoprotein phosphatase activity"/>
    <property type="evidence" value="ECO:0007669"/>
    <property type="project" value="UniProtKB-KW"/>
</dbReference>
<comment type="function">
    <text evidence="10">Plays an important role in bacterial chemotaxis signal transduction pathway by accelerating the dephosphorylation of phosphorylated CheY (CheY-P).</text>
</comment>
<dbReference type="PANTHER" id="PTHR43693">
    <property type="entry name" value="PROTEIN PHOSPHATASE CHEZ"/>
    <property type="match status" value="1"/>
</dbReference>
<keyword evidence="13" id="KW-1185">Reference proteome</keyword>
<dbReference type="GO" id="GO:0005737">
    <property type="term" value="C:cytoplasm"/>
    <property type="evidence" value="ECO:0007669"/>
    <property type="project" value="UniProtKB-SubCell"/>
</dbReference>
<dbReference type="SUPFAM" id="SSF75708">
    <property type="entry name" value="Chemotaxis phosphatase CheZ"/>
    <property type="match status" value="1"/>
</dbReference>
<dbReference type="AlphaFoldDB" id="A0A1I1HGK4"/>
<evidence type="ECO:0000256" key="11">
    <source>
        <dbReference type="PIRSR" id="PIRSR002884-1"/>
    </source>
</evidence>
<dbReference type="PANTHER" id="PTHR43693:SF1">
    <property type="entry name" value="PROTEIN PHOSPHATASE CHEZ"/>
    <property type="match status" value="1"/>
</dbReference>
<keyword evidence="5 10" id="KW-0145">Chemotaxis</keyword>
<evidence type="ECO:0000313" key="13">
    <source>
        <dbReference type="Proteomes" id="UP000198862"/>
    </source>
</evidence>
<protein>
    <recommendedName>
        <fullName evidence="3 10">Protein phosphatase CheZ</fullName>
        <ecNumber evidence="10">3.1.3.-</ecNumber>
    </recommendedName>
    <alternativeName>
        <fullName evidence="9 10">Chemotaxis protein CheZ</fullName>
    </alternativeName>
</protein>
<evidence type="ECO:0000256" key="7">
    <source>
        <dbReference type="ARBA" id="ARBA00022801"/>
    </source>
</evidence>
<dbReference type="Proteomes" id="UP000198862">
    <property type="component" value="Unassembled WGS sequence"/>
</dbReference>
<evidence type="ECO:0000256" key="8">
    <source>
        <dbReference type="ARBA" id="ARBA00022912"/>
    </source>
</evidence>
<keyword evidence="7 10" id="KW-0378">Hydrolase</keyword>
<gene>
    <name evidence="12" type="ORF">SAMN02745724_01199</name>
</gene>
<keyword evidence="4 10" id="KW-0963">Cytoplasm</keyword>
<dbReference type="InterPro" id="IPR007439">
    <property type="entry name" value="Chemotax_Pase_CheZ"/>
</dbReference>
<keyword evidence="8 10" id="KW-0904">Protein phosphatase</keyword>
<comment type="similarity">
    <text evidence="2 10">Belongs to the CheZ family.</text>
</comment>
<sequence>MEELMITTESPQITLEQAKQLVSFLENNKQEQADELLLQITTQMQSELFEEVGKLTRQLHDSLNNFQLDSKLTDLTQEALPDAKERLNYVIKMTEQAANKTMDAIEACLPISDKLSDDLNKIKPSWERLMSRDLKLGEFKTLCHGLDSFISDAQGNTQKLHSLMTEVLMAQDFQDLTGQVIRRVIELVREVEDSLIHMLKVFGSPVSETIEVEAPETGALEEHTQSSQIVDNTLDQVAEGPILDAENRDDVVSDQDDVDDLLSSLGF</sequence>
<evidence type="ECO:0000256" key="5">
    <source>
        <dbReference type="ARBA" id="ARBA00022500"/>
    </source>
</evidence>
<dbReference type="PIRSF" id="PIRSF002884">
    <property type="entry name" value="CheZ"/>
    <property type="match status" value="1"/>
</dbReference>
<dbReference type="Pfam" id="PF04344">
    <property type="entry name" value="CheZ"/>
    <property type="match status" value="1"/>
</dbReference>
<evidence type="ECO:0000313" key="12">
    <source>
        <dbReference type="EMBL" id="SFC23147.1"/>
    </source>
</evidence>
<organism evidence="12 13">
    <name type="scientific">Pseudoalteromonas denitrificans DSM 6059</name>
    <dbReference type="NCBI Taxonomy" id="1123010"/>
    <lineage>
        <taxon>Bacteria</taxon>
        <taxon>Pseudomonadati</taxon>
        <taxon>Pseudomonadota</taxon>
        <taxon>Gammaproteobacteria</taxon>
        <taxon>Alteromonadales</taxon>
        <taxon>Pseudoalteromonadaceae</taxon>
        <taxon>Pseudoalteromonas</taxon>
    </lineage>
</organism>
<feature type="site" description="Enhances dephosphorylation of CheY-P" evidence="11">
    <location>
        <position position="179"/>
    </location>
</feature>
<dbReference type="EC" id="3.1.3.-" evidence="10"/>
<comment type="subcellular location">
    <subcellularLocation>
        <location evidence="1 10">Cytoplasm</location>
    </subcellularLocation>
</comment>
<name>A0A1I1HGK4_9GAMM</name>
<evidence type="ECO:0000256" key="3">
    <source>
        <dbReference type="ARBA" id="ARBA00018484"/>
    </source>
</evidence>
<accession>A0A1I1HGK4</accession>
<dbReference type="GO" id="GO:0097588">
    <property type="term" value="P:archaeal or bacterial-type flagellum-dependent cell motility"/>
    <property type="evidence" value="ECO:0007669"/>
    <property type="project" value="UniProtKB-KW"/>
</dbReference>
<dbReference type="GO" id="GO:0006935">
    <property type="term" value="P:chemotaxis"/>
    <property type="evidence" value="ECO:0007669"/>
    <property type="project" value="UniProtKB-KW"/>
</dbReference>
<dbReference type="STRING" id="1123010.SAMN02745724_01199"/>
<evidence type="ECO:0000256" key="9">
    <source>
        <dbReference type="ARBA" id="ARBA00029599"/>
    </source>
</evidence>